<dbReference type="PANTHER" id="PTHR10361">
    <property type="entry name" value="SODIUM-BILE ACID COTRANSPORTER"/>
    <property type="match status" value="1"/>
</dbReference>
<evidence type="ECO:0000256" key="5">
    <source>
        <dbReference type="ARBA" id="ARBA00023136"/>
    </source>
</evidence>
<keyword evidence="5 6" id="KW-0472">Membrane</keyword>
<name>A0AAE0F383_9CHLO</name>
<feature type="transmembrane region" description="Helical" evidence="6">
    <location>
        <begin position="267"/>
        <end position="288"/>
    </location>
</feature>
<evidence type="ECO:0000313" key="8">
    <source>
        <dbReference type="EMBL" id="KAK3250148.1"/>
    </source>
</evidence>
<feature type="transmembrane region" description="Helical" evidence="6">
    <location>
        <begin position="38"/>
        <end position="60"/>
    </location>
</feature>
<dbReference type="InterPro" id="IPR038770">
    <property type="entry name" value="Na+/solute_symporter_sf"/>
</dbReference>
<dbReference type="Proteomes" id="UP001190700">
    <property type="component" value="Unassembled WGS sequence"/>
</dbReference>
<dbReference type="Pfam" id="PF01758">
    <property type="entry name" value="SBF"/>
    <property type="match status" value="1"/>
</dbReference>
<evidence type="ECO:0000256" key="1">
    <source>
        <dbReference type="ARBA" id="ARBA00004141"/>
    </source>
</evidence>
<proteinExistence type="inferred from homology"/>
<dbReference type="EMBL" id="LGRX02029005">
    <property type="protein sequence ID" value="KAK3247405.1"/>
    <property type="molecule type" value="Genomic_DNA"/>
</dbReference>
<evidence type="ECO:0008006" key="10">
    <source>
        <dbReference type="Google" id="ProtNLM"/>
    </source>
</evidence>
<dbReference type="InterPro" id="IPR004710">
    <property type="entry name" value="Bilac:Na_transpt"/>
</dbReference>
<dbReference type="PANTHER" id="PTHR10361:SF28">
    <property type="entry name" value="P3 PROTEIN-RELATED"/>
    <property type="match status" value="1"/>
</dbReference>
<reference evidence="8" key="2">
    <citation type="submission" date="2023-06" db="EMBL/GenBank/DDBJ databases">
        <title>Long-read-based genome assembly of the green algal bacterivore Cymbomonas tetramitiformis.</title>
        <authorList>
            <person name="Gyaltshen Y."/>
            <person name="Rozenberg A."/>
            <person name="Paasch A."/>
            <person name="Burns J.A."/>
            <person name="Warring S."/>
            <person name="Larson R."/>
            <person name="Maurer-Alcala X."/>
            <person name="Dacks J."/>
            <person name="Kim E."/>
        </authorList>
    </citation>
    <scope>NUCLEOTIDE SEQUENCE</scope>
    <source>
        <strain evidence="8">PLY_AMNH</strain>
    </source>
</reference>
<keyword evidence="9" id="KW-1185">Reference proteome</keyword>
<feature type="transmembrane region" description="Helical" evidence="6">
    <location>
        <begin position="203"/>
        <end position="225"/>
    </location>
</feature>
<evidence type="ECO:0000313" key="9">
    <source>
        <dbReference type="Proteomes" id="UP001190700"/>
    </source>
</evidence>
<keyword evidence="3 6" id="KW-0812">Transmembrane</keyword>
<dbReference type="InterPro" id="IPR002657">
    <property type="entry name" value="BilAc:Na_symport/Acr3"/>
</dbReference>
<evidence type="ECO:0000256" key="3">
    <source>
        <dbReference type="ARBA" id="ARBA00022692"/>
    </source>
</evidence>
<feature type="transmembrane region" description="Helical" evidence="6">
    <location>
        <begin position="172"/>
        <end position="191"/>
    </location>
</feature>
<sequence>MAILSILISFFIVVVGFGLGATLSIVDIREAAKARLAFLCGMVCQFGIMPLLAFGFASAFGLRNDVALGLILVGSCPGGTTSNLFSYWCGGRVALSVAMSAFSTVAAFGMLPLNLYLYGTLAYGISADLPYTSLVLSLLTCLVPFGVGVYIRYRNTEGRWRGLFYWQWMEKSASVSGVVFLIAAVIYGLIINIQQFKDTNPGTYVAVALMEPVGSALGFAFAAAFRLPMEDRCTISLETGIQNSTLALAVGQISFDGERRDLVMRAALLYSLFYVVHSLWITSLLRYLNHEALKKQHQADIPMKTLAERKANGEKCDNGDSTVDDKI</sequence>
<dbReference type="AlphaFoldDB" id="A0AAE0F383"/>
<gene>
    <name evidence="8" type="ORF">CYMTET_40465</name>
    <name evidence="7" type="ORF">CYMTET_43095</name>
</gene>
<organism evidence="8 9">
    <name type="scientific">Cymbomonas tetramitiformis</name>
    <dbReference type="NCBI Taxonomy" id="36881"/>
    <lineage>
        <taxon>Eukaryota</taxon>
        <taxon>Viridiplantae</taxon>
        <taxon>Chlorophyta</taxon>
        <taxon>Pyramimonadophyceae</taxon>
        <taxon>Pyramimonadales</taxon>
        <taxon>Pyramimonadaceae</taxon>
        <taxon>Cymbomonas</taxon>
    </lineage>
</organism>
<feature type="transmembrane region" description="Helical" evidence="6">
    <location>
        <begin position="6"/>
        <end position="26"/>
    </location>
</feature>
<protein>
    <recommendedName>
        <fullName evidence="10">Bile acid:sodium symporter</fullName>
    </recommendedName>
</protein>
<feature type="transmembrane region" description="Helical" evidence="6">
    <location>
        <begin position="66"/>
        <end position="86"/>
    </location>
</feature>
<comment type="subcellular location">
    <subcellularLocation>
        <location evidence="1">Membrane</location>
        <topology evidence="1">Multi-pass membrane protein</topology>
    </subcellularLocation>
</comment>
<reference evidence="8 9" key="1">
    <citation type="journal article" date="2015" name="Genome Biol. Evol.">
        <title>Comparative Genomics of a Bacterivorous Green Alga Reveals Evolutionary Causalities and Consequences of Phago-Mixotrophic Mode of Nutrition.</title>
        <authorList>
            <person name="Burns J.A."/>
            <person name="Paasch A."/>
            <person name="Narechania A."/>
            <person name="Kim E."/>
        </authorList>
    </citation>
    <scope>NUCLEOTIDE SEQUENCE [LARGE SCALE GENOMIC DNA]</scope>
    <source>
        <strain evidence="8">PLY_AMNH</strain>
    </source>
</reference>
<evidence type="ECO:0000256" key="6">
    <source>
        <dbReference type="SAM" id="Phobius"/>
    </source>
</evidence>
<evidence type="ECO:0000256" key="2">
    <source>
        <dbReference type="ARBA" id="ARBA00006528"/>
    </source>
</evidence>
<feature type="transmembrane region" description="Helical" evidence="6">
    <location>
        <begin position="129"/>
        <end position="151"/>
    </location>
</feature>
<comment type="caution">
    <text evidence="8">The sequence shown here is derived from an EMBL/GenBank/DDBJ whole genome shotgun (WGS) entry which is preliminary data.</text>
</comment>
<keyword evidence="4 6" id="KW-1133">Transmembrane helix</keyword>
<feature type="transmembrane region" description="Helical" evidence="6">
    <location>
        <begin position="93"/>
        <end position="117"/>
    </location>
</feature>
<comment type="similarity">
    <text evidence="2">Belongs to the bile acid:sodium symporter (BASS) (TC 2.A.28) family.</text>
</comment>
<accession>A0AAE0F383</accession>
<dbReference type="EMBL" id="LGRX02026883">
    <property type="protein sequence ID" value="KAK3250148.1"/>
    <property type="molecule type" value="Genomic_DNA"/>
</dbReference>
<dbReference type="GO" id="GO:0016020">
    <property type="term" value="C:membrane"/>
    <property type="evidence" value="ECO:0007669"/>
    <property type="project" value="UniProtKB-SubCell"/>
</dbReference>
<evidence type="ECO:0000256" key="4">
    <source>
        <dbReference type="ARBA" id="ARBA00022989"/>
    </source>
</evidence>
<evidence type="ECO:0000313" key="7">
    <source>
        <dbReference type="EMBL" id="KAK3247405.1"/>
    </source>
</evidence>
<dbReference type="Gene3D" id="1.20.1530.20">
    <property type="match status" value="1"/>
</dbReference>
<dbReference type="GO" id="GO:0009941">
    <property type="term" value="C:chloroplast envelope"/>
    <property type="evidence" value="ECO:0007669"/>
    <property type="project" value="UniProtKB-ARBA"/>
</dbReference>